<proteinExistence type="predicted"/>
<dbReference type="Proteomes" id="UP000030752">
    <property type="component" value="Unassembled WGS sequence"/>
</dbReference>
<dbReference type="GO" id="GO:0009423">
    <property type="term" value="P:chorismate biosynthetic process"/>
    <property type="evidence" value="ECO:0007669"/>
    <property type="project" value="TreeGrafter"/>
</dbReference>
<name>W2RQG3_CYPE1</name>
<dbReference type="SUPFAM" id="SSF53223">
    <property type="entry name" value="Aminoacid dehydrogenase-like, N-terminal domain"/>
    <property type="match status" value="1"/>
</dbReference>
<dbReference type="EMBL" id="KB822723">
    <property type="protein sequence ID" value="ETN37954.1"/>
    <property type="molecule type" value="Genomic_DNA"/>
</dbReference>
<evidence type="ECO:0000313" key="4">
    <source>
        <dbReference type="Proteomes" id="UP000030752"/>
    </source>
</evidence>
<dbReference type="Gene3D" id="3.40.50.10860">
    <property type="entry name" value="Leucine Dehydrogenase, chain A, domain 1"/>
    <property type="match status" value="1"/>
</dbReference>
<dbReference type="STRING" id="1220924.W2RQG3"/>
<sequence>MAVDPQAQPAPAASDAASFTPPSVSHLQNVAYLIGHPIAHSSSPALHDSISATSQFPYAQVLVETRDLLSSLRHLRDHPNKPRLLGTGVTMPHKVAVIPHLDQLTPEAQAVGAVNTIFFKPDPAQPEGGVQFWGHNTDTIGIRDAFLSNIPSDSIARCRGRPGLIVGGGGTCRAAIYALQQFLGCSKLYIVNRDESEVEAVLAECRKRQAANDLIHVSSVEQAEQLEAPSLIVSAVPDFTPQRPSEKMVREVLSHFLDKQKQQDRGALLEMCYHPSPNTQISQLAGDSGWQVIGGLEAMIGQGLEQAKLWTGVTVDDKLREAARQAVRPKH</sequence>
<dbReference type="CDD" id="cd01065">
    <property type="entry name" value="NAD_bind_Shikimate_DH"/>
    <property type="match status" value="1"/>
</dbReference>
<evidence type="ECO:0000313" key="3">
    <source>
        <dbReference type="EMBL" id="ETN37954.1"/>
    </source>
</evidence>
<gene>
    <name evidence="3" type="ORF">HMPREF1541_07577</name>
</gene>
<feature type="region of interest" description="Disordered" evidence="1">
    <location>
        <begin position="1"/>
        <end position="20"/>
    </location>
</feature>
<dbReference type="SUPFAM" id="SSF51735">
    <property type="entry name" value="NAD(P)-binding Rossmann-fold domains"/>
    <property type="match status" value="1"/>
</dbReference>
<dbReference type="InParanoid" id="W2RQG3"/>
<dbReference type="eggNOG" id="KOG0692">
    <property type="taxonomic scope" value="Eukaryota"/>
</dbReference>
<dbReference type="GO" id="GO:0004764">
    <property type="term" value="F:shikimate 3-dehydrogenase (NADP+) activity"/>
    <property type="evidence" value="ECO:0007669"/>
    <property type="project" value="InterPro"/>
</dbReference>
<feature type="domain" description="Shikimate dehydrogenase substrate binding N-terminal" evidence="2">
    <location>
        <begin position="33"/>
        <end position="117"/>
    </location>
</feature>
<dbReference type="PANTHER" id="PTHR21089:SF1">
    <property type="entry name" value="BIFUNCTIONAL 3-DEHYDROQUINATE DEHYDRATASE_SHIKIMATE DEHYDROGENASE, CHLOROPLASTIC"/>
    <property type="match status" value="1"/>
</dbReference>
<dbReference type="InterPro" id="IPR022893">
    <property type="entry name" value="Shikimate_DH_fam"/>
</dbReference>
<dbReference type="AlphaFoldDB" id="W2RQG3"/>
<dbReference type="GO" id="GO:0019632">
    <property type="term" value="P:shikimate metabolic process"/>
    <property type="evidence" value="ECO:0007669"/>
    <property type="project" value="TreeGrafter"/>
</dbReference>
<dbReference type="VEuPathDB" id="FungiDB:HMPREF1541_07577"/>
<dbReference type="OrthoDB" id="204377at2759"/>
<evidence type="ECO:0000256" key="1">
    <source>
        <dbReference type="SAM" id="MobiDB-lite"/>
    </source>
</evidence>
<dbReference type="InterPro" id="IPR036291">
    <property type="entry name" value="NAD(P)-bd_dom_sf"/>
</dbReference>
<accession>W2RQG3</accession>
<dbReference type="InterPro" id="IPR046346">
    <property type="entry name" value="Aminoacid_DH-like_N_sf"/>
</dbReference>
<keyword evidence="4" id="KW-1185">Reference proteome</keyword>
<reference evidence="3 4" key="1">
    <citation type="submission" date="2013-03" db="EMBL/GenBank/DDBJ databases">
        <title>The Genome Sequence of Phialophora europaea CBS 101466.</title>
        <authorList>
            <consortium name="The Broad Institute Genomics Platform"/>
            <person name="Cuomo C."/>
            <person name="de Hoog S."/>
            <person name="Gorbushina A."/>
            <person name="Walker B."/>
            <person name="Young S.K."/>
            <person name="Zeng Q."/>
            <person name="Gargeya S."/>
            <person name="Fitzgerald M."/>
            <person name="Haas B."/>
            <person name="Abouelleil A."/>
            <person name="Allen A.W."/>
            <person name="Alvarado L."/>
            <person name="Arachchi H.M."/>
            <person name="Berlin A.M."/>
            <person name="Chapman S.B."/>
            <person name="Gainer-Dewar J."/>
            <person name="Goldberg J."/>
            <person name="Griggs A."/>
            <person name="Gujja S."/>
            <person name="Hansen M."/>
            <person name="Howarth C."/>
            <person name="Imamovic A."/>
            <person name="Ireland A."/>
            <person name="Larimer J."/>
            <person name="McCowan C."/>
            <person name="Murphy C."/>
            <person name="Pearson M."/>
            <person name="Poon T.W."/>
            <person name="Priest M."/>
            <person name="Roberts A."/>
            <person name="Saif S."/>
            <person name="Shea T."/>
            <person name="Sisk P."/>
            <person name="Sykes S."/>
            <person name="Wortman J."/>
            <person name="Nusbaum C."/>
            <person name="Birren B."/>
        </authorList>
    </citation>
    <scope>NUCLEOTIDE SEQUENCE [LARGE SCALE GENOMIC DNA]</scope>
    <source>
        <strain evidence="3 4">CBS 101466</strain>
    </source>
</reference>
<dbReference type="Pfam" id="PF08501">
    <property type="entry name" value="Shikimate_dh_N"/>
    <property type="match status" value="1"/>
</dbReference>
<dbReference type="Gene3D" id="3.40.50.720">
    <property type="entry name" value="NAD(P)-binding Rossmann-like Domain"/>
    <property type="match status" value="1"/>
</dbReference>
<dbReference type="PANTHER" id="PTHR21089">
    <property type="entry name" value="SHIKIMATE DEHYDROGENASE"/>
    <property type="match status" value="1"/>
</dbReference>
<dbReference type="HOGENOM" id="CLU_044063_1_0_1"/>
<dbReference type="InterPro" id="IPR013708">
    <property type="entry name" value="Shikimate_DH-bd_N"/>
</dbReference>
<organism evidence="3 4">
    <name type="scientific">Cyphellophora europaea (strain CBS 101466)</name>
    <name type="common">Phialophora europaea</name>
    <dbReference type="NCBI Taxonomy" id="1220924"/>
    <lineage>
        <taxon>Eukaryota</taxon>
        <taxon>Fungi</taxon>
        <taxon>Dikarya</taxon>
        <taxon>Ascomycota</taxon>
        <taxon>Pezizomycotina</taxon>
        <taxon>Eurotiomycetes</taxon>
        <taxon>Chaetothyriomycetidae</taxon>
        <taxon>Chaetothyriales</taxon>
        <taxon>Cyphellophoraceae</taxon>
        <taxon>Cyphellophora</taxon>
    </lineage>
</organism>
<dbReference type="GeneID" id="19974916"/>
<feature type="compositionally biased region" description="Low complexity" evidence="1">
    <location>
        <begin position="1"/>
        <end position="18"/>
    </location>
</feature>
<dbReference type="RefSeq" id="XP_008720123.1">
    <property type="nucleotide sequence ID" value="XM_008721901.1"/>
</dbReference>
<protein>
    <recommendedName>
        <fullName evidence="2">Shikimate dehydrogenase substrate binding N-terminal domain-containing protein</fullName>
    </recommendedName>
</protein>
<evidence type="ECO:0000259" key="2">
    <source>
        <dbReference type="Pfam" id="PF08501"/>
    </source>
</evidence>